<name>A0A058Z0L5_FONAL</name>
<protein>
    <submittedName>
        <fullName evidence="2">Uncharacterized protein</fullName>
    </submittedName>
</protein>
<dbReference type="RefSeq" id="XP_009497831.1">
    <property type="nucleotide sequence ID" value="XM_009499556.1"/>
</dbReference>
<keyword evidence="3" id="KW-1185">Reference proteome</keyword>
<dbReference type="Proteomes" id="UP000030693">
    <property type="component" value="Unassembled WGS sequence"/>
</dbReference>
<evidence type="ECO:0000313" key="2">
    <source>
        <dbReference type="EMBL" id="KCV67800.1"/>
    </source>
</evidence>
<reference evidence="2" key="1">
    <citation type="submission" date="2013-04" db="EMBL/GenBank/DDBJ databases">
        <title>The Genome Sequence of Fonticula alba ATCC 38817.</title>
        <authorList>
            <consortium name="The Broad Institute Genomics Platform"/>
            <person name="Russ C."/>
            <person name="Cuomo C."/>
            <person name="Burger G."/>
            <person name="Gray M.W."/>
            <person name="Holland P.W.H."/>
            <person name="King N."/>
            <person name="Lang F.B.F."/>
            <person name="Roger A.J."/>
            <person name="Ruiz-Trillo I."/>
            <person name="Brown M."/>
            <person name="Walker B."/>
            <person name="Young S."/>
            <person name="Zeng Q."/>
            <person name="Gargeya S."/>
            <person name="Fitzgerald M."/>
            <person name="Haas B."/>
            <person name="Abouelleil A."/>
            <person name="Allen A.W."/>
            <person name="Alvarado L."/>
            <person name="Arachchi H.M."/>
            <person name="Berlin A.M."/>
            <person name="Chapman S.B."/>
            <person name="Gainer-Dewar J."/>
            <person name="Goldberg J."/>
            <person name="Griggs A."/>
            <person name="Gujja S."/>
            <person name="Hansen M."/>
            <person name="Howarth C."/>
            <person name="Imamovic A."/>
            <person name="Ireland A."/>
            <person name="Larimer J."/>
            <person name="McCowan C."/>
            <person name="Murphy C."/>
            <person name="Pearson M."/>
            <person name="Poon T.W."/>
            <person name="Priest M."/>
            <person name="Roberts A."/>
            <person name="Saif S."/>
            <person name="Shea T."/>
            <person name="Sisk P."/>
            <person name="Sykes S."/>
            <person name="Wortman J."/>
            <person name="Nusbaum C."/>
            <person name="Birren B."/>
        </authorList>
    </citation>
    <scope>NUCLEOTIDE SEQUENCE [LARGE SCALE GENOMIC DNA]</scope>
    <source>
        <strain evidence="2">ATCC 38817</strain>
    </source>
</reference>
<gene>
    <name evidence="2" type="ORF">H696_05742</name>
</gene>
<proteinExistence type="predicted"/>
<evidence type="ECO:0000256" key="1">
    <source>
        <dbReference type="SAM" id="MobiDB-lite"/>
    </source>
</evidence>
<dbReference type="AlphaFoldDB" id="A0A058Z0L5"/>
<evidence type="ECO:0000313" key="3">
    <source>
        <dbReference type="Proteomes" id="UP000030693"/>
    </source>
</evidence>
<sequence length="57" mass="5413">MILNPASQEPAQRPGSCATAKATQPAPGAFGPGAAGSAATAIHWQSPPGVLASSAGT</sequence>
<dbReference type="EMBL" id="KB932213">
    <property type="protein sequence ID" value="KCV67800.1"/>
    <property type="molecule type" value="Genomic_DNA"/>
</dbReference>
<dbReference type="GeneID" id="20530467"/>
<feature type="region of interest" description="Disordered" evidence="1">
    <location>
        <begin position="1"/>
        <end position="41"/>
    </location>
</feature>
<organism evidence="2">
    <name type="scientific">Fonticula alba</name>
    <name type="common">Slime mold</name>
    <dbReference type="NCBI Taxonomy" id="691883"/>
    <lineage>
        <taxon>Eukaryota</taxon>
        <taxon>Rotosphaerida</taxon>
        <taxon>Fonticulaceae</taxon>
        <taxon>Fonticula</taxon>
    </lineage>
</organism>
<feature type="compositionally biased region" description="Polar residues" evidence="1">
    <location>
        <begin position="1"/>
        <end position="10"/>
    </location>
</feature>
<accession>A0A058Z0L5</accession>